<keyword evidence="1" id="KW-0472">Membrane</keyword>
<keyword evidence="1" id="KW-1133">Transmembrane helix</keyword>
<dbReference type="AlphaFoldDB" id="A0A0F5JBL6"/>
<reference evidence="2 3" key="1">
    <citation type="submission" date="2013-04" db="EMBL/GenBank/DDBJ databases">
        <title>The Genome Sequence of Parabacteroides goldsteinii DSM 19448.</title>
        <authorList>
            <consortium name="The Broad Institute Genomics Platform"/>
            <person name="Earl A."/>
            <person name="Ward D."/>
            <person name="Feldgarden M."/>
            <person name="Gevers D."/>
            <person name="Martens E."/>
            <person name="Sakamoto M."/>
            <person name="Benno Y."/>
            <person name="Song Y."/>
            <person name="Liu C."/>
            <person name="Lee J."/>
            <person name="Bolanos M."/>
            <person name="Vaisanen M.L."/>
            <person name="Finegold S.M."/>
            <person name="Walker B."/>
            <person name="Young S."/>
            <person name="Zeng Q."/>
            <person name="Gargeya S."/>
            <person name="Fitzgerald M."/>
            <person name="Haas B."/>
            <person name="Abouelleil A."/>
            <person name="Allen A.W."/>
            <person name="Alvarado L."/>
            <person name="Arachchi H.M."/>
            <person name="Berlin A.M."/>
            <person name="Chapman S.B."/>
            <person name="Gainer-Dewar J."/>
            <person name="Goldberg J."/>
            <person name="Griggs A."/>
            <person name="Gujja S."/>
            <person name="Hansen M."/>
            <person name="Howarth C."/>
            <person name="Imamovic A."/>
            <person name="Ireland A."/>
            <person name="Larimer J."/>
            <person name="McCowan C."/>
            <person name="Murphy C."/>
            <person name="Pearson M."/>
            <person name="Poon T.W."/>
            <person name="Priest M."/>
            <person name="Roberts A."/>
            <person name="Saif S."/>
            <person name="Shea T."/>
            <person name="Sisk P."/>
            <person name="Sykes S."/>
            <person name="Wortman J."/>
            <person name="Nusbaum C."/>
            <person name="Birren B."/>
        </authorList>
    </citation>
    <scope>NUCLEOTIDE SEQUENCE [LARGE SCALE GENOMIC DNA]</scope>
    <source>
        <strain evidence="2 3">DSM 19448</strain>
    </source>
</reference>
<name>A0A0F5JBL6_9BACT</name>
<sequence>MRGGICFLLLIAGLSGCASRNPGSRRELRSFRDSISYTRLDTSCLHYNRGMLLRGWSRLKEVSLSVPDSAGKQYVERIVYATEEWGMADSTELVSVSANTVNEQGVTSSVSVEQEVTRRKTSRIVWWILIPGLIILICLLRKLRRIK</sequence>
<keyword evidence="1" id="KW-0812">Transmembrane</keyword>
<dbReference type="HOGENOM" id="CLU_122831_0_0_10"/>
<dbReference type="PROSITE" id="PS51257">
    <property type="entry name" value="PROKAR_LIPOPROTEIN"/>
    <property type="match status" value="1"/>
</dbReference>
<evidence type="ECO:0000313" key="2">
    <source>
        <dbReference type="EMBL" id="KKB54837.1"/>
    </source>
</evidence>
<gene>
    <name evidence="2" type="ORF">HMPREF1535_02590</name>
</gene>
<evidence type="ECO:0000256" key="1">
    <source>
        <dbReference type="SAM" id="Phobius"/>
    </source>
</evidence>
<dbReference type="EMBL" id="AQHV01000012">
    <property type="protein sequence ID" value="KKB54837.1"/>
    <property type="molecule type" value="Genomic_DNA"/>
</dbReference>
<evidence type="ECO:0000313" key="3">
    <source>
        <dbReference type="Proteomes" id="UP000033047"/>
    </source>
</evidence>
<comment type="caution">
    <text evidence="2">The sequence shown here is derived from an EMBL/GenBank/DDBJ whole genome shotgun (WGS) entry which is preliminary data.</text>
</comment>
<proteinExistence type="predicted"/>
<organism evidence="2 3">
    <name type="scientific">Parabacteroides goldsteinii DSM 19448 = WAL 12034</name>
    <dbReference type="NCBI Taxonomy" id="927665"/>
    <lineage>
        <taxon>Bacteria</taxon>
        <taxon>Pseudomonadati</taxon>
        <taxon>Bacteroidota</taxon>
        <taxon>Bacteroidia</taxon>
        <taxon>Bacteroidales</taxon>
        <taxon>Tannerellaceae</taxon>
        <taxon>Parabacteroides</taxon>
    </lineage>
</organism>
<dbReference type="STRING" id="927665.HMPREF1535_02590"/>
<feature type="transmembrane region" description="Helical" evidence="1">
    <location>
        <begin position="124"/>
        <end position="143"/>
    </location>
</feature>
<accession>A0A0F5JBL6</accession>
<dbReference type="Proteomes" id="UP000033047">
    <property type="component" value="Unassembled WGS sequence"/>
</dbReference>
<dbReference type="RefSeq" id="WP_009859583.1">
    <property type="nucleotide sequence ID" value="NZ_KQ033912.1"/>
</dbReference>
<protein>
    <submittedName>
        <fullName evidence="2">Uncharacterized protein</fullName>
    </submittedName>
</protein>
<dbReference type="PATRIC" id="fig|927665.4.peg.2665"/>